<protein>
    <submittedName>
        <fullName evidence="1">Uncharacterized protein</fullName>
    </submittedName>
</protein>
<dbReference type="AlphaFoldDB" id="A0AA43W5D4"/>
<dbReference type="EMBL" id="WNDA01000023">
    <property type="protein sequence ID" value="MTU70184.1"/>
    <property type="molecule type" value="Genomic_DNA"/>
</dbReference>
<reference evidence="1 2" key="1">
    <citation type="journal article" date="2019" name="Nat. Med.">
        <title>A library of human gut bacterial isolates paired with longitudinal multiomics data enables mechanistic microbiome research.</title>
        <authorList>
            <person name="Poyet M."/>
            <person name="Groussin M."/>
            <person name="Gibbons S.M."/>
            <person name="Avila-Pacheco J."/>
            <person name="Jiang X."/>
            <person name="Kearney S.M."/>
            <person name="Perrotta A.R."/>
            <person name="Berdy B."/>
            <person name="Zhao S."/>
            <person name="Lieberman T.D."/>
            <person name="Swanson P.K."/>
            <person name="Smith M."/>
            <person name="Roesemann S."/>
            <person name="Alexander J.E."/>
            <person name="Rich S.A."/>
            <person name="Livny J."/>
            <person name="Vlamakis H."/>
            <person name="Clish C."/>
            <person name="Bullock K."/>
            <person name="Deik A."/>
            <person name="Scott J."/>
            <person name="Pierce K.A."/>
            <person name="Xavier R.J."/>
            <person name="Alm E.J."/>
        </authorList>
    </citation>
    <scope>NUCLEOTIDE SEQUENCE [LARGE SCALE GENOMIC DNA]</scope>
    <source>
        <strain evidence="1 2">BIOML-A16</strain>
    </source>
</reference>
<comment type="caution">
    <text evidence="1">The sequence shown here is derived from an EMBL/GenBank/DDBJ whole genome shotgun (WGS) entry which is preliminary data.</text>
</comment>
<proteinExistence type="predicted"/>
<accession>A0AA43W5D4</accession>
<organism evidence="1 2">
    <name type="scientific">Parabacteroides merdae</name>
    <dbReference type="NCBI Taxonomy" id="46503"/>
    <lineage>
        <taxon>Bacteria</taxon>
        <taxon>Pseudomonadati</taxon>
        <taxon>Bacteroidota</taxon>
        <taxon>Bacteroidia</taxon>
        <taxon>Bacteroidales</taxon>
        <taxon>Tannerellaceae</taxon>
        <taxon>Parabacteroides</taxon>
    </lineage>
</organism>
<evidence type="ECO:0000313" key="2">
    <source>
        <dbReference type="Proteomes" id="UP000448908"/>
    </source>
</evidence>
<dbReference type="Proteomes" id="UP000448908">
    <property type="component" value="Unassembled WGS sequence"/>
</dbReference>
<name>A0AA43W5D4_9BACT</name>
<sequence length="108" mass="12496">MFIDEKTQRRIHAVPGMSVSHGTMRTQDLIPAFMDIIRDTPEYVQLMNTVPAHAMEDKDTEWWDSEEAIMLLDALFDTLDAYSPEDYYFGAHPGDGSDFGFWKMDKDK</sequence>
<evidence type="ECO:0000313" key="1">
    <source>
        <dbReference type="EMBL" id="MTU70184.1"/>
    </source>
</evidence>
<gene>
    <name evidence="1" type="ORF">GMD92_14195</name>
</gene>